<feature type="domain" description="Ig-like" evidence="5">
    <location>
        <begin position="157"/>
        <end position="229"/>
    </location>
</feature>
<dbReference type="SMART" id="SM00408">
    <property type="entry name" value="IGc2"/>
    <property type="match status" value="2"/>
</dbReference>
<dbReference type="InterPro" id="IPR036179">
    <property type="entry name" value="Ig-like_dom_sf"/>
</dbReference>
<name>A0ABM4CCQ3_HYDVU</name>
<organism evidence="6 7">
    <name type="scientific">Hydra vulgaris</name>
    <name type="common">Hydra</name>
    <name type="synonym">Hydra attenuata</name>
    <dbReference type="NCBI Taxonomy" id="6087"/>
    <lineage>
        <taxon>Eukaryota</taxon>
        <taxon>Metazoa</taxon>
        <taxon>Cnidaria</taxon>
        <taxon>Hydrozoa</taxon>
        <taxon>Hydroidolina</taxon>
        <taxon>Anthoathecata</taxon>
        <taxon>Aplanulata</taxon>
        <taxon>Hydridae</taxon>
        <taxon>Hydra</taxon>
    </lineage>
</organism>
<evidence type="ECO:0000256" key="2">
    <source>
        <dbReference type="ARBA" id="ARBA00023157"/>
    </source>
</evidence>
<keyword evidence="2" id="KW-1015">Disulfide bond</keyword>
<dbReference type="GeneID" id="136083747"/>
<dbReference type="PANTHER" id="PTHR45080:SF8">
    <property type="entry name" value="IG-LIKE DOMAIN-CONTAINING PROTEIN"/>
    <property type="match status" value="1"/>
</dbReference>
<dbReference type="Pfam" id="PF13927">
    <property type="entry name" value="Ig_3"/>
    <property type="match status" value="1"/>
</dbReference>
<keyword evidence="4" id="KW-0472">Membrane</keyword>
<feature type="domain" description="Ig-like" evidence="5">
    <location>
        <begin position="250"/>
        <end position="337"/>
    </location>
</feature>
<dbReference type="Gene3D" id="2.60.40.10">
    <property type="entry name" value="Immunoglobulins"/>
    <property type="match status" value="2"/>
</dbReference>
<protein>
    <submittedName>
        <fullName evidence="7">Uncharacterized protein LOC136083747 isoform X1</fullName>
    </submittedName>
</protein>
<dbReference type="Pfam" id="PF07679">
    <property type="entry name" value="I-set"/>
    <property type="match status" value="1"/>
</dbReference>
<keyword evidence="1" id="KW-0732">Signal</keyword>
<evidence type="ECO:0000256" key="1">
    <source>
        <dbReference type="ARBA" id="ARBA00022729"/>
    </source>
</evidence>
<sequence>MFNINVVIVFVLGSLFIINVVLVVRDEMLKLKSALSVIQNELKSHHINRFGRDTSADEDLIGLIIRNEVNRLVLNKIIVLLPEALKSIPPGFLCQCNTNNFNETKSAMCDSYVQSNNECKEIIQHKCKRGERGPKGDVGPQGPKGDQGEKGFSLIEPQSELIDLDKTVLVAENNTLVCKFFGNPIPSVEWIINGTNYEVKTKVYESLSVVISYLTVSNISFQNHGNVSCIGKSILGQVEKTGFFNVHIKPSVSFSSSLIYVYLASNATFPICNVITNPTAKIVWKKGFGELPATRSIQSGFGDFMIMDVQVEDEGFYVCLAENYLGSASGMLQLKTKPLEITYGPPAESVVFGFPITLWCGSFGRTDKMSGNWRSLITGEAIEHTEIKNKSFFNITIQVINSGIYSCEFTDGISTVDRVSVIRSFILTSNIITTIEANKKFYDWLKKINIPTYKISRCMQVSRVFKFDSNTIWKLFEPCYSIKNSLLVVKMVGAESWILGGFTDTPWSNVRDMARDSASDKTFVFTTYPDNILKIKDLGNKQICSKTLRYGRIYPCFGTEQVVFEEQYERLNMNDYSLKVRSFLLLGSDMPIKVQDMEVFYFT</sequence>
<dbReference type="InterPro" id="IPR003598">
    <property type="entry name" value="Ig_sub2"/>
</dbReference>
<reference evidence="7" key="1">
    <citation type="submission" date="2025-08" db="UniProtKB">
        <authorList>
            <consortium name="RefSeq"/>
        </authorList>
    </citation>
    <scope>IDENTIFICATION</scope>
</reference>
<dbReference type="SUPFAM" id="SSF48726">
    <property type="entry name" value="Immunoglobulin"/>
    <property type="match status" value="2"/>
</dbReference>
<dbReference type="InterPro" id="IPR050958">
    <property type="entry name" value="Cell_Adh-Cytoskel_Orgn"/>
</dbReference>
<dbReference type="InterPro" id="IPR013098">
    <property type="entry name" value="Ig_I-set"/>
</dbReference>
<gene>
    <name evidence="7" type="primary">LOC136083747</name>
</gene>
<accession>A0ABM4CCQ3</accession>
<evidence type="ECO:0000313" key="7">
    <source>
        <dbReference type="RefSeq" id="XP_065659469.1"/>
    </source>
</evidence>
<dbReference type="SMART" id="SM00409">
    <property type="entry name" value="IG"/>
    <property type="match status" value="3"/>
</dbReference>
<evidence type="ECO:0000256" key="3">
    <source>
        <dbReference type="SAM" id="MobiDB-lite"/>
    </source>
</evidence>
<dbReference type="InterPro" id="IPR003599">
    <property type="entry name" value="Ig_sub"/>
</dbReference>
<dbReference type="Proteomes" id="UP001652625">
    <property type="component" value="Chromosome 08"/>
</dbReference>
<feature type="domain" description="Ig-like" evidence="5">
    <location>
        <begin position="338"/>
        <end position="420"/>
    </location>
</feature>
<keyword evidence="4" id="KW-0812">Transmembrane</keyword>
<keyword evidence="4" id="KW-1133">Transmembrane helix</keyword>
<feature type="transmembrane region" description="Helical" evidence="4">
    <location>
        <begin position="6"/>
        <end position="24"/>
    </location>
</feature>
<evidence type="ECO:0000313" key="6">
    <source>
        <dbReference type="Proteomes" id="UP001652625"/>
    </source>
</evidence>
<dbReference type="PANTHER" id="PTHR45080">
    <property type="entry name" value="CONTACTIN 5"/>
    <property type="match status" value="1"/>
</dbReference>
<dbReference type="InterPro" id="IPR013783">
    <property type="entry name" value="Ig-like_fold"/>
</dbReference>
<feature type="region of interest" description="Disordered" evidence="3">
    <location>
        <begin position="130"/>
        <end position="150"/>
    </location>
</feature>
<evidence type="ECO:0000259" key="5">
    <source>
        <dbReference type="PROSITE" id="PS50835"/>
    </source>
</evidence>
<dbReference type="InterPro" id="IPR007110">
    <property type="entry name" value="Ig-like_dom"/>
</dbReference>
<dbReference type="PROSITE" id="PS50835">
    <property type="entry name" value="IG_LIKE"/>
    <property type="match status" value="3"/>
</dbReference>
<proteinExistence type="predicted"/>
<keyword evidence="6" id="KW-1185">Reference proteome</keyword>
<dbReference type="RefSeq" id="XP_065659469.1">
    <property type="nucleotide sequence ID" value="XM_065803397.1"/>
</dbReference>
<evidence type="ECO:0000256" key="4">
    <source>
        <dbReference type="SAM" id="Phobius"/>
    </source>
</evidence>